<accession>A0ABR9DXY1</accession>
<sequence length="39" mass="4363">MHAYHGAYVDDEVHSLYSIAAIHNKPKAKQQIQVQTNVG</sequence>
<dbReference type="Proteomes" id="UP000648482">
    <property type="component" value="Unassembled WGS sequence"/>
</dbReference>
<dbReference type="EMBL" id="AQGU01000025">
    <property type="protein sequence ID" value="MBE0359210.1"/>
    <property type="molecule type" value="Genomic_DNA"/>
</dbReference>
<reference evidence="1 2" key="1">
    <citation type="submission" date="2015-06" db="EMBL/GenBank/DDBJ databases">
        <title>Genome sequence of Pseudoalteromonas aliena.</title>
        <authorList>
            <person name="Xie B.-B."/>
            <person name="Rong J.-C."/>
            <person name="Qin Q.-L."/>
            <person name="Zhang Y.-Z."/>
        </authorList>
    </citation>
    <scope>NUCLEOTIDE SEQUENCE [LARGE SCALE GENOMIC DNA]</scope>
    <source>
        <strain evidence="1 2">SW19</strain>
    </source>
</reference>
<evidence type="ECO:0000313" key="1">
    <source>
        <dbReference type="EMBL" id="MBE0359210.1"/>
    </source>
</evidence>
<name>A0ABR9DXY1_9GAMM</name>
<gene>
    <name evidence="1" type="ORF">PALI_a0437</name>
</gene>
<keyword evidence="2" id="KW-1185">Reference proteome</keyword>
<organism evidence="1 2">
    <name type="scientific">Pseudoalteromonas aliena SW19</name>
    <dbReference type="NCBI Taxonomy" id="1314866"/>
    <lineage>
        <taxon>Bacteria</taxon>
        <taxon>Pseudomonadati</taxon>
        <taxon>Pseudomonadota</taxon>
        <taxon>Gammaproteobacteria</taxon>
        <taxon>Alteromonadales</taxon>
        <taxon>Pseudoalteromonadaceae</taxon>
        <taxon>Pseudoalteromonas</taxon>
    </lineage>
</organism>
<evidence type="ECO:0000313" key="2">
    <source>
        <dbReference type="Proteomes" id="UP000648482"/>
    </source>
</evidence>
<comment type="caution">
    <text evidence="1">The sequence shown here is derived from an EMBL/GenBank/DDBJ whole genome shotgun (WGS) entry which is preliminary data.</text>
</comment>
<protein>
    <submittedName>
        <fullName evidence="1">Uncharacterized protein</fullName>
    </submittedName>
</protein>
<proteinExistence type="predicted"/>